<dbReference type="Pfam" id="PF00578">
    <property type="entry name" value="AhpC-TSA"/>
    <property type="match status" value="1"/>
</dbReference>
<dbReference type="Proteomes" id="UP000783287">
    <property type="component" value="Unassembled WGS sequence"/>
</dbReference>
<dbReference type="GO" id="GO:0016491">
    <property type="term" value="F:oxidoreductase activity"/>
    <property type="evidence" value="ECO:0007669"/>
    <property type="project" value="InterPro"/>
</dbReference>
<sequence length="181" mass="19794">MNKKHLAISVVVAFFVMVLAANLTLLNGPRIASSNQGPSVAGLETRQSVAPNFSLRDTEGEFVSLDQFTGNKPVILDFFATWSENCQRNVPNLSNFAEVYSDQVQVLGISIGETKVEVSDFGSEYGITFPLLLDTDNSVASQYNVQFTNYHVLINKDGTIFGTVSGDITIEHIEQLIDANN</sequence>
<evidence type="ECO:0000259" key="1">
    <source>
        <dbReference type="PROSITE" id="PS51352"/>
    </source>
</evidence>
<protein>
    <submittedName>
        <fullName evidence="2">Redoxin domain-containing protein</fullName>
    </submittedName>
</protein>
<accession>A0A955RJR1</accession>
<dbReference type="Gene3D" id="3.40.30.10">
    <property type="entry name" value="Glutaredoxin"/>
    <property type="match status" value="1"/>
</dbReference>
<organism evidence="2 3">
    <name type="scientific">Candidatus Dojkabacteria bacterium</name>
    <dbReference type="NCBI Taxonomy" id="2099670"/>
    <lineage>
        <taxon>Bacteria</taxon>
        <taxon>Candidatus Dojkabacteria</taxon>
    </lineage>
</organism>
<evidence type="ECO:0000313" key="3">
    <source>
        <dbReference type="Proteomes" id="UP000783287"/>
    </source>
</evidence>
<dbReference type="InterPro" id="IPR036249">
    <property type="entry name" value="Thioredoxin-like_sf"/>
</dbReference>
<dbReference type="AlphaFoldDB" id="A0A955RJR1"/>
<reference evidence="2" key="1">
    <citation type="submission" date="2020-04" db="EMBL/GenBank/DDBJ databases">
        <authorList>
            <person name="Zhang T."/>
        </authorList>
    </citation>
    <scope>NUCLEOTIDE SEQUENCE</scope>
    <source>
        <strain evidence="2">HKST-UBA14</strain>
    </source>
</reference>
<dbReference type="EMBL" id="JAGQLK010000106">
    <property type="protein sequence ID" value="MCA9383655.1"/>
    <property type="molecule type" value="Genomic_DNA"/>
</dbReference>
<dbReference type="PROSITE" id="PS51352">
    <property type="entry name" value="THIOREDOXIN_2"/>
    <property type="match status" value="1"/>
</dbReference>
<dbReference type="GO" id="GO:0016209">
    <property type="term" value="F:antioxidant activity"/>
    <property type="evidence" value="ECO:0007669"/>
    <property type="project" value="InterPro"/>
</dbReference>
<dbReference type="PANTHER" id="PTHR42852">
    <property type="entry name" value="THIOL:DISULFIDE INTERCHANGE PROTEIN DSBE"/>
    <property type="match status" value="1"/>
</dbReference>
<dbReference type="InterPro" id="IPR050553">
    <property type="entry name" value="Thioredoxin_ResA/DsbE_sf"/>
</dbReference>
<comment type="caution">
    <text evidence="2">The sequence shown here is derived from an EMBL/GenBank/DDBJ whole genome shotgun (WGS) entry which is preliminary data.</text>
</comment>
<dbReference type="InterPro" id="IPR013766">
    <property type="entry name" value="Thioredoxin_domain"/>
</dbReference>
<dbReference type="SUPFAM" id="SSF52833">
    <property type="entry name" value="Thioredoxin-like"/>
    <property type="match status" value="1"/>
</dbReference>
<name>A0A955RJR1_9BACT</name>
<gene>
    <name evidence="2" type="ORF">KC909_04770</name>
</gene>
<feature type="domain" description="Thioredoxin" evidence="1">
    <location>
        <begin position="44"/>
        <end position="181"/>
    </location>
</feature>
<proteinExistence type="predicted"/>
<dbReference type="CDD" id="cd02966">
    <property type="entry name" value="TlpA_like_family"/>
    <property type="match status" value="1"/>
</dbReference>
<dbReference type="PANTHER" id="PTHR42852:SF13">
    <property type="entry name" value="PROTEIN DIPZ"/>
    <property type="match status" value="1"/>
</dbReference>
<dbReference type="InterPro" id="IPR000866">
    <property type="entry name" value="AhpC/TSA"/>
</dbReference>
<evidence type="ECO:0000313" key="2">
    <source>
        <dbReference type="EMBL" id="MCA9383655.1"/>
    </source>
</evidence>
<reference evidence="2" key="2">
    <citation type="journal article" date="2021" name="Microbiome">
        <title>Successional dynamics and alternative stable states in a saline activated sludge microbial community over 9 years.</title>
        <authorList>
            <person name="Wang Y."/>
            <person name="Ye J."/>
            <person name="Ju F."/>
            <person name="Liu L."/>
            <person name="Boyd J.A."/>
            <person name="Deng Y."/>
            <person name="Parks D.H."/>
            <person name="Jiang X."/>
            <person name="Yin X."/>
            <person name="Woodcroft B.J."/>
            <person name="Tyson G.W."/>
            <person name="Hugenholtz P."/>
            <person name="Polz M.F."/>
            <person name="Zhang T."/>
        </authorList>
    </citation>
    <scope>NUCLEOTIDE SEQUENCE</scope>
    <source>
        <strain evidence="2">HKST-UBA14</strain>
    </source>
</reference>